<keyword evidence="4 7" id="KW-0289">Folate biosynthesis</keyword>
<proteinExistence type="inferred from homology"/>
<dbReference type="GO" id="GO:0046654">
    <property type="term" value="P:tetrahydrofolate biosynthetic process"/>
    <property type="evidence" value="ECO:0007669"/>
    <property type="project" value="UniProtKB-UniRule"/>
</dbReference>
<dbReference type="EC" id="4.1.2.25" evidence="7"/>
<dbReference type="Gene3D" id="3.30.1130.10">
    <property type="match status" value="1"/>
</dbReference>
<comment type="function">
    <text evidence="6 7">Catalyzes the conversion of 7,8-dihydroneopterin to 6-hydroxymethyl-7,8-dihydropterin.</text>
</comment>
<dbReference type="GO" id="GO:0046656">
    <property type="term" value="P:folic acid biosynthetic process"/>
    <property type="evidence" value="ECO:0007669"/>
    <property type="project" value="UniProtKB-UniRule"/>
</dbReference>
<dbReference type="PANTHER" id="PTHR42844">
    <property type="entry name" value="DIHYDRONEOPTERIN ALDOLASE 1-RELATED"/>
    <property type="match status" value="1"/>
</dbReference>
<dbReference type="NCBIfam" id="TIGR00525">
    <property type="entry name" value="folB"/>
    <property type="match status" value="1"/>
</dbReference>
<dbReference type="EMBL" id="JASOOE010000003">
    <property type="protein sequence ID" value="MDK7186694.1"/>
    <property type="molecule type" value="Genomic_DNA"/>
</dbReference>
<keyword evidence="5 7" id="KW-0456">Lyase</keyword>
<dbReference type="GO" id="GO:0005737">
    <property type="term" value="C:cytoplasm"/>
    <property type="evidence" value="ECO:0007669"/>
    <property type="project" value="TreeGrafter"/>
</dbReference>
<evidence type="ECO:0000256" key="3">
    <source>
        <dbReference type="ARBA" id="ARBA00005708"/>
    </source>
</evidence>
<dbReference type="SUPFAM" id="SSF55620">
    <property type="entry name" value="Tetrahydrobiopterin biosynthesis enzymes-like"/>
    <property type="match status" value="1"/>
</dbReference>
<evidence type="ECO:0000256" key="2">
    <source>
        <dbReference type="ARBA" id="ARBA00005013"/>
    </source>
</evidence>
<organism evidence="9 10">
    <name type="scientific">Facklamia hominis</name>
    <dbReference type="NCBI Taxonomy" id="178214"/>
    <lineage>
        <taxon>Bacteria</taxon>
        <taxon>Bacillati</taxon>
        <taxon>Bacillota</taxon>
        <taxon>Bacilli</taxon>
        <taxon>Lactobacillales</taxon>
        <taxon>Aerococcaceae</taxon>
        <taxon>Facklamia</taxon>
    </lineage>
</organism>
<evidence type="ECO:0000256" key="6">
    <source>
        <dbReference type="ARBA" id="ARBA00037702"/>
    </source>
</evidence>
<accession>A0AAJ1V569</accession>
<dbReference type="InterPro" id="IPR006157">
    <property type="entry name" value="FolB_dom"/>
</dbReference>
<evidence type="ECO:0000259" key="8">
    <source>
        <dbReference type="SMART" id="SM00905"/>
    </source>
</evidence>
<evidence type="ECO:0000256" key="4">
    <source>
        <dbReference type="ARBA" id="ARBA00022909"/>
    </source>
</evidence>
<dbReference type="AlphaFoldDB" id="A0AAJ1V569"/>
<evidence type="ECO:0000313" key="10">
    <source>
        <dbReference type="Proteomes" id="UP001229251"/>
    </source>
</evidence>
<dbReference type="RefSeq" id="WP_016647667.1">
    <property type="nucleotide sequence ID" value="NZ_JASOOE010000003.1"/>
</dbReference>
<dbReference type="Proteomes" id="UP001229251">
    <property type="component" value="Unassembled WGS sequence"/>
</dbReference>
<reference evidence="9" key="1">
    <citation type="submission" date="2023-05" db="EMBL/GenBank/DDBJ databases">
        <title>Cataloging the Phylogenetic Diversity of Human Bladder Bacteria.</title>
        <authorList>
            <person name="Du J."/>
        </authorList>
    </citation>
    <scope>NUCLEOTIDE SEQUENCE</scope>
    <source>
        <strain evidence="9">UMB1231</strain>
    </source>
</reference>
<comment type="catalytic activity">
    <reaction evidence="1 7">
        <text>7,8-dihydroneopterin = 6-hydroxymethyl-7,8-dihydropterin + glycolaldehyde</text>
        <dbReference type="Rhea" id="RHEA:10540"/>
        <dbReference type="ChEBI" id="CHEBI:17001"/>
        <dbReference type="ChEBI" id="CHEBI:17071"/>
        <dbReference type="ChEBI" id="CHEBI:44841"/>
        <dbReference type="EC" id="4.1.2.25"/>
    </reaction>
</comment>
<evidence type="ECO:0000256" key="5">
    <source>
        <dbReference type="ARBA" id="ARBA00023239"/>
    </source>
</evidence>
<dbReference type="GO" id="GO:0004150">
    <property type="term" value="F:dihydroneopterin aldolase activity"/>
    <property type="evidence" value="ECO:0007669"/>
    <property type="project" value="UniProtKB-UniRule"/>
</dbReference>
<comment type="caution">
    <text evidence="9">The sequence shown here is derived from an EMBL/GenBank/DDBJ whole genome shotgun (WGS) entry which is preliminary data.</text>
</comment>
<comment type="similarity">
    <text evidence="3 7">Belongs to the DHNA family.</text>
</comment>
<dbReference type="Pfam" id="PF02152">
    <property type="entry name" value="FolB"/>
    <property type="match status" value="1"/>
</dbReference>
<sequence>MFKIKLNNMSFYSHIGVFEEEKKLGQKLSIDLCVTIKNTVKADQLDETVSYAHFYQIIETYIQETRADLIETLAFDIVRLIKNTSPEKIDSVKVNVRKLQLPIEGFMDSAEIELEA</sequence>
<name>A0AAJ1V569_9LACT</name>
<dbReference type="SMART" id="SM00905">
    <property type="entry name" value="FolB"/>
    <property type="match status" value="1"/>
</dbReference>
<evidence type="ECO:0000256" key="1">
    <source>
        <dbReference type="ARBA" id="ARBA00001353"/>
    </source>
</evidence>
<protein>
    <recommendedName>
        <fullName evidence="7">7,8-dihydroneopterin aldolase</fullName>
        <ecNumber evidence="7">4.1.2.25</ecNumber>
    </recommendedName>
</protein>
<dbReference type="InterPro" id="IPR043133">
    <property type="entry name" value="GTP-CH-I_C/QueF"/>
</dbReference>
<evidence type="ECO:0000313" key="9">
    <source>
        <dbReference type="EMBL" id="MDK7186694.1"/>
    </source>
</evidence>
<comment type="pathway">
    <text evidence="2 7">Cofactor biosynthesis; tetrahydrofolate biosynthesis; 2-amino-4-hydroxy-6-hydroxymethyl-7,8-dihydropteridine diphosphate from 7,8-dihydroneopterin triphosphate: step 3/4.</text>
</comment>
<dbReference type="InterPro" id="IPR006156">
    <property type="entry name" value="Dihydroneopterin_aldolase"/>
</dbReference>
<feature type="domain" description="Dihydroneopterin aldolase/epimerase" evidence="8">
    <location>
        <begin position="4"/>
        <end position="116"/>
    </location>
</feature>
<gene>
    <name evidence="9" type="primary">folB</name>
    <name evidence="9" type="ORF">QP433_01720</name>
</gene>
<evidence type="ECO:0000256" key="7">
    <source>
        <dbReference type="RuleBase" id="RU362079"/>
    </source>
</evidence>
<dbReference type="PANTHER" id="PTHR42844:SF1">
    <property type="entry name" value="DIHYDRONEOPTERIN ALDOLASE 1-RELATED"/>
    <property type="match status" value="1"/>
</dbReference>
<dbReference type="NCBIfam" id="TIGR00526">
    <property type="entry name" value="folB_dom"/>
    <property type="match status" value="1"/>
</dbReference>